<keyword evidence="7" id="KW-0175">Coiled coil</keyword>
<dbReference type="SUPFAM" id="SSF82861">
    <property type="entry name" value="Mechanosensitive channel protein MscS (YggB), transmembrane region"/>
    <property type="match status" value="1"/>
</dbReference>
<evidence type="ECO:0000256" key="6">
    <source>
        <dbReference type="ARBA" id="ARBA00023136"/>
    </source>
</evidence>
<evidence type="ECO:0000313" key="14">
    <source>
        <dbReference type="EMBL" id="KRS18070.1"/>
    </source>
</evidence>
<dbReference type="Pfam" id="PF00924">
    <property type="entry name" value="MS_channel_2nd"/>
    <property type="match status" value="1"/>
</dbReference>
<feature type="transmembrane region" description="Helical" evidence="9">
    <location>
        <begin position="585"/>
        <end position="614"/>
    </location>
</feature>
<dbReference type="RefSeq" id="WP_057816169.1">
    <property type="nucleotide sequence ID" value="NZ_CP031598.1"/>
</dbReference>
<dbReference type="EMBL" id="LAXI01000005">
    <property type="protein sequence ID" value="KRS18070.1"/>
    <property type="molecule type" value="Genomic_DNA"/>
</dbReference>
<evidence type="ECO:0000256" key="2">
    <source>
        <dbReference type="ARBA" id="ARBA00008017"/>
    </source>
</evidence>
<accession>A0A0T5PA06</accession>
<dbReference type="Proteomes" id="UP000051401">
    <property type="component" value="Unassembled WGS sequence"/>
</dbReference>
<dbReference type="EMBL" id="CP031598">
    <property type="protein sequence ID" value="QEW27102.1"/>
    <property type="molecule type" value="Genomic_DNA"/>
</dbReference>
<dbReference type="Gene3D" id="1.10.287.1260">
    <property type="match status" value="1"/>
</dbReference>
<feature type="compositionally biased region" description="Basic and acidic residues" evidence="8">
    <location>
        <begin position="790"/>
        <end position="811"/>
    </location>
</feature>
<feature type="transmembrane region" description="Helical" evidence="9">
    <location>
        <begin position="556"/>
        <end position="579"/>
    </location>
</feature>
<keyword evidence="10" id="KW-0732">Signal</keyword>
<dbReference type="Proteomes" id="UP000325785">
    <property type="component" value="Chromosome"/>
</dbReference>
<dbReference type="InterPro" id="IPR023408">
    <property type="entry name" value="MscS_beta-dom_sf"/>
</dbReference>
<keyword evidence="4 9" id="KW-0812">Transmembrane</keyword>
<name>A0A0T5PA06_9RHOB</name>
<feature type="signal peptide" evidence="10">
    <location>
        <begin position="1"/>
        <end position="21"/>
    </location>
</feature>
<feature type="transmembrane region" description="Helical" evidence="9">
    <location>
        <begin position="207"/>
        <end position="224"/>
    </location>
</feature>
<keyword evidence="5 9" id="KW-1133">Transmembrane helix</keyword>
<gene>
    <name evidence="15" type="ORF">RIdsm_02912</name>
    <name evidence="14" type="ORF">XM52_11015</name>
</gene>
<feature type="domain" description="DUF3772" evidence="12">
    <location>
        <begin position="131"/>
        <end position="189"/>
    </location>
</feature>
<keyword evidence="6 9" id="KW-0472">Membrane</keyword>
<feature type="transmembrane region" description="Helical" evidence="9">
    <location>
        <begin position="468"/>
        <end position="493"/>
    </location>
</feature>
<feature type="region of interest" description="Disordered" evidence="8">
    <location>
        <begin position="771"/>
        <end position="828"/>
    </location>
</feature>
<evidence type="ECO:0000256" key="5">
    <source>
        <dbReference type="ARBA" id="ARBA00022989"/>
    </source>
</evidence>
<evidence type="ECO:0000256" key="8">
    <source>
        <dbReference type="SAM" id="MobiDB-lite"/>
    </source>
</evidence>
<protein>
    <submittedName>
        <fullName evidence="14">Mechanosensitive ion channel protein MscS</fullName>
    </submittedName>
    <submittedName>
        <fullName evidence="15">Putative MscS family protein.1</fullName>
    </submittedName>
</protein>
<sequence>MSGLLRALCLVLALLIGAAGAGIVTAPQAAAQESFQAVDYEEWERHANRAEEAIENNRASTPALEALREDLAEWRDRFLAAQAENASTIATVRQQLQALGTAPEDGTESEDIAAERQALTSRLAELQAPVKRAELAYSRADGLIRGVDRIIRDRQAEELLEFGPSPLNPVHWIPALTAVNTTATQMVGEVRNAWSNPVRQDETRDNLPAVLVFLVVGVVLVFRGRRWSRALTAWVLGDHPGAGRWLAGFTLSLGSLILPFIGVSLLVEGLTRTGLLGLRAEQFVEAILPSTFVFLLARWLATRIFPAKEARTLPLVLDDAHRFSGRWTGAALGLVVGIYALLKNTAEISRWSEATTNSLLFPLLVITGLLVLRLAGLLRAHTRNQVELEGSENYRTRLTRFLVLALNLLALISPLLASIGYFKLAHFLMFPSLASLQLLAVLLILQRLVTELYVLVTGNREGAAESLIPVLVGFVLVLLSLPFFALAWGARVADLTEIYARVLQGFDVGGTRISPAIFLTFAMVFVIGYMGTRLLQGTLKNTVLPKTKLDQGGQNAIVSGIGYVGIFLAAIIAITSAGIDLTALGYVAGALSVGIGFGLQNVVSNFVSGIILLIERPISEGDWIEVGGTHGVVRDISVRSTVIETFDRSDVIVPNSDLISGTVTNYTRGNTVGRVIVPVGVAYGTDTRKVETILKEIAEAHPMVLMSTPPFIVFKGFGADSLDFEIRAILRDVNWVLAVHSDMNHEIARRFVEEGVEIPFAQRDVWLRNPEVLRGEPSPDTEPAQPSTRGDVEDARAHLTAKDIEDARTGDTDGDGDGDSGAGDGDAR</sequence>
<dbReference type="AlphaFoldDB" id="A0A0T5PA06"/>
<dbReference type="STRING" id="540747.SAMN04488031_101434"/>
<dbReference type="Gene3D" id="3.30.70.100">
    <property type="match status" value="1"/>
</dbReference>
<dbReference type="Pfam" id="PF12607">
    <property type="entry name" value="DUF3772"/>
    <property type="match status" value="1"/>
</dbReference>
<dbReference type="KEGG" id="rid:RIdsm_02912"/>
<dbReference type="InterPro" id="IPR049278">
    <property type="entry name" value="MS_channel_C"/>
</dbReference>
<feature type="coiled-coil region" evidence="7">
    <location>
        <begin position="40"/>
        <end position="84"/>
    </location>
</feature>
<keyword evidence="3" id="KW-1003">Cell membrane</keyword>
<evidence type="ECO:0000313" key="16">
    <source>
        <dbReference type="Proteomes" id="UP000051401"/>
    </source>
</evidence>
<evidence type="ECO:0000256" key="3">
    <source>
        <dbReference type="ARBA" id="ARBA00022475"/>
    </source>
</evidence>
<dbReference type="Pfam" id="PF21082">
    <property type="entry name" value="MS_channel_3rd"/>
    <property type="match status" value="1"/>
</dbReference>
<feature type="transmembrane region" description="Helical" evidence="9">
    <location>
        <begin position="434"/>
        <end position="456"/>
    </location>
</feature>
<feature type="domain" description="Mechanosensitive ion channel MscS" evidence="11">
    <location>
        <begin position="601"/>
        <end position="668"/>
    </location>
</feature>
<feature type="chain" id="PRO_5010437501" evidence="10">
    <location>
        <begin position="22"/>
        <end position="828"/>
    </location>
</feature>
<evidence type="ECO:0000313" key="17">
    <source>
        <dbReference type="Proteomes" id="UP000325785"/>
    </source>
</evidence>
<dbReference type="InterPro" id="IPR006685">
    <property type="entry name" value="MscS_channel_2nd"/>
</dbReference>
<evidence type="ECO:0000259" key="13">
    <source>
        <dbReference type="Pfam" id="PF21082"/>
    </source>
</evidence>
<dbReference type="PANTHER" id="PTHR30347">
    <property type="entry name" value="POTASSIUM CHANNEL RELATED"/>
    <property type="match status" value="1"/>
</dbReference>
<evidence type="ECO:0000256" key="4">
    <source>
        <dbReference type="ARBA" id="ARBA00022692"/>
    </source>
</evidence>
<feature type="transmembrane region" description="Helical" evidence="9">
    <location>
        <begin position="513"/>
        <end position="535"/>
    </location>
</feature>
<comment type="subcellular location">
    <subcellularLocation>
        <location evidence="1">Cell membrane</location>
        <topology evidence="1">Multi-pass membrane protein</topology>
    </subcellularLocation>
</comment>
<dbReference type="GO" id="GO:0005886">
    <property type="term" value="C:plasma membrane"/>
    <property type="evidence" value="ECO:0007669"/>
    <property type="project" value="UniProtKB-SubCell"/>
</dbReference>
<dbReference type="Gene3D" id="2.30.30.60">
    <property type="match status" value="1"/>
</dbReference>
<dbReference type="PATRIC" id="fig|540747.5.peg.5130"/>
<dbReference type="SUPFAM" id="SSF50182">
    <property type="entry name" value="Sm-like ribonucleoproteins"/>
    <property type="match status" value="1"/>
</dbReference>
<evidence type="ECO:0000256" key="7">
    <source>
        <dbReference type="SAM" id="Coils"/>
    </source>
</evidence>
<evidence type="ECO:0000259" key="12">
    <source>
        <dbReference type="Pfam" id="PF12607"/>
    </source>
</evidence>
<keyword evidence="16" id="KW-1185">Reference proteome</keyword>
<feature type="transmembrane region" description="Helical" evidence="9">
    <location>
        <begin position="401"/>
        <end position="422"/>
    </location>
</feature>
<feature type="domain" description="Mechanosensitive ion channel MscS C-terminal" evidence="13">
    <location>
        <begin position="676"/>
        <end position="758"/>
    </location>
</feature>
<evidence type="ECO:0000256" key="10">
    <source>
        <dbReference type="SAM" id="SignalP"/>
    </source>
</evidence>
<evidence type="ECO:0000256" key="1">
    <source>
        <dbReference type="ARBA" id="ARBA00004651"/>
    </source>
</evidence>
<reference evidence="15 17" key="2">
    <citation type="submission" date="2018-08" db="EMBL/GenBank/DDBJ databases">
        <title>Genetic Globetrotter - A new plasmid hitch-hiking vast phylogenetic and geographic distances.</title>
        <authorList>
            <person name="Vollmers J."/>
            <person name="Petersen J."/>
        </authorList>
    </citation>
    <scope>NUCLEOTIDE SEQUENCE [LARGE SCALE GENOMIC DNA]</scope>
    <source>
        <strain evidence="15 17">DSM 26383</strain>
    </source>
</reference>
<feature type="transmembrane region" description="Helical" evidence="9">
    <location>
        <begin position="327"/>
        <end position="346"/>
    </location>
</feature>
<proteinExistence type="inferred from homology"/>
<evidence type="ECO:0000259" key="11">
    <source>
        <dbReference type="Pfam" id="PF00924"/>
    </source>
</evidence>
<comment type="similarity">
    <text evidence="2">Belongs to the MscS (TC 1.A.23) family.</text>
</comment>
<evidence type="ECO:0000256" key="9">
    <source>
        <dbReference type="SAM" id="Phobius"/>
    </source>
</evidence>
<dbReference type="InterPro" id="IPR010920">
    <property type="entry name" value="LSM_dom_sf"/>
</dbReference>
<dbReference type="PANTHER" id="PTHR30347:SF1">
    <property type="entry name" value="MECHANOSENSITIVE CHANNEL MSCK"/>
    <property type="match status" value="1"/>
</dbReference>
<feature type="transmembrane region" description="Helical" evidence="9">
    <location>
        <begin position="287"/>
        <end position="306"/>
    </location>
</feature>
<feature type="transmembrane region" description="Helical" evidence="9">
    <location>
        <begin position="358"/>
        <end position="380"/>
    </location>
</feature>
<dbReference type="InterPro" id="IPR011014">
    <property type="entry name" value="MscS_channel_TM-2"/>
</dbReference>
<dbReference type="InterPro" id="IPR011066">
    <property type="entry name" value="MscS_channel_C_sf"/>
</dbReference>
<feature type="compositionally biased region" description="Gly residues" evidence="8">
    <location>
        <begin position="819"/>
        <end position="828"/>
    </location>
</feature>
<reference evidence="14 16" key="1">
    <citation type="submission" date="2015-04" db="EMBL/GenBank/DDBJ databases">
        <title>The draft genome sequence of Roseovarius indicus B108T.</title>
        <authorList>
            <person name="Li G."/>
            <person name="Lai Q."/>
            <person name="Shao Z."/>
            <person name="Yan P."/>
        </authorList>
    </citation>
    <scope>NUCLEOTIDE SEQUENCE [LARGE SCALE GENOMIC DNA]</scope>
    <source>
        <strain evidence="14 16">B108</strain>
    </source>
</reference>
<dbReference type="GO" id="GO:0008381">
    <property type="term" value="F:mechanosensitive monoatomic ion channel activity"/>
    <property type="evidence" value="ECO:0007669"/>
    <property type="project" value="UniProtKB-ARBA"/>
</dbReference>
<organism evidence="14 16">
    <name type="scientific">Roseovarius indicus</name>
    <dbReference type="NCBI Taxonomy" id="540747"/>
    <lineage>
        <taxon>Bacteria</taxon>
        <taxon>Pseudomonadati</taxon>
        <taxon>Pseudomonadota</taxon>
        <taxon>Alphaproteobacteria</taxon>
        <taxon>Rhodobacterales</taxon>
        <taxon>Roseobacteraceae</taxon>
        <taxon>Roseovarius</taxon>
    </lineage>
</organism>
<dbReference type="SUPFAM" id="SSF82689">
    <property type="entry name" value="Mechanosensitive channel protein MscS (YggB), C-terminal domain"/>
    <property type="match status" value="1"/>
</dbReference>
<feature type="transmembrane region" description="Helical" evidence="9">
    <location>
        <begin position="245"/>
        <end position="267"/>
    </location>
</feature>
<dbReference type="InterPro" id="IPR052702">
    <property type="entry name" value="MscS-like_channel"/>
</dbReference>
<evidence type="ECO:0000313" key="15">
    <source>
        <dbReference type="EMBL" id="QEW27102.1"/>
    </source>
</evidence>
<dbReference type="InterPro" id="IPR022249">
    <property type="entry name" value="DUF3772"/>
</dbReference>